<dbReference type="OrthoDB" id="410267at2759"/>
<dbReference type="EMBL" id="JANBOJ010000340">
    <property type="protein sequence ID" value="KAJ1719787.1"/>
    <property type="molecule type" value="Genomic_DNA"/>
</dbReference>
<reference evidence="8" key="1">
    <citation type="submission" date="2022-07" db="EMBL/GenBank/DDBJ databases">
        <title>Phylogenomic reconstructions and comparative analyses of Kickxellomycotina fungi.</title>
        <authorList>
            <person name="Reynolds N.K."/>
            <person name="Stajich J.E."/>
            <person name="Barry K."/>
            <person name="Grigoriev I.V."/>
            <person name="Crous P."/>
            <person name="Smith M.E."/>
        </authorList>
    </citation>
    <scope>NUCLEOTIDE SEQUENCE</scope>
    <source>
        <strain evidence="8">NBRC 32514</strain>
    </source>
</reference>
<dbReference type="InterPro" id="IPR020846">
    <property type="entry name" value="MFS_dom"/>
</dbReference>
<feature type="transmembrane region" description="Helical" evidence="6">
    <location>
        <begin position="398"/>
        <end position="418"/>
    </location>
</feature>
<dbReference type="GO" id="GO:0016020">
    <property type="term" value="C:membrane"/>
    <property type="evidence" value="ECO:0007669"/>
    <property type="project" value="UniProtKB-SubCell"/>
</dbReference>
<dbReference type="Gene3D" id="1.20.1250.20">
    <property type="entry name" value="MFS general substrate transporter like domains"/>
    <property type="match status" value="2"/>
</dbReference>
<keyword evidence="2 6" id="KW-0812">Transmembrane</keyword>
<evidence type="ECO:0000256" key="6">
    <source>
        <dbReference type="SAM" id="Phobius"/>
    </source>
</evidence>
<feature type="region of interest" description="Disordered" evidence="5">
    <location>
        <begin position="230"/>
        <end position="249"/>
    </location>
</feature>
<evidence type="ECO:0000313" key="9">
    <source>
        <dbReference type="Proteomes" id="UP001149813"/>
    </source>
</evidence>
<dbReference type="InterPro" id="IPR011701">
    <property type="entry name" value="MFS"/>
</dbReference>
<feature type="compositionally biased region" description="Low complexity" evidence="5">
    <location>
        <begin position="286"/>
        <end position="300"/>
    </location>
</feature>
<comment type="caution">
    <text evidence="8">The sequence shown here is derived from an EMBL/GenBank/DDBJ whole genome shotgun (WGS) entry which is preliminary data.</text>
</comment>
<gene>
    <name evidence="8" type="ORF">LPJ53_005503</name>
</gene>
<feature type="transmembrane region" description="Helical" evidence="6">
    <location>
        <begin position="531"/>
        <end position="551"/>
    </location>
</feature>
<evidence type="ECO:0000256" key="1">
    <source>
        <dbReference type="ARBA" id="ARBA00004141"/>
    </source>
</evidence>
<feature type="transmembrane region" description="Helical" evidence="6">
    <location>
        <begin position="351"/>
        <end position="378"/>
    </location>
</feature>
<organism evidence="8 9">
    <name type="scientific">Coemansia erecta</name>
    <dbReference type="NCBI Taxonomy" id="147472"/>
    <lineage>
        <taxon>Eukaryota</taxon>
        <taxon>Fungi</taxon>
        <taxon>Fungi incertae sedis</taxon>
        <taxon>Zoopagomycota</taxon>
        <taxon>Kickxellomycotina</taxon>
        <taxon>Kickxellomycetes</taxon>
        <taxon>Kickxellales</taxon>
        <taxon>Kickxellaceae</taxon>
        <taxon>Coemansia</taxon>
    </lineage>
</organism>
<feature type="region of interest" description="Disordered" evidence="5">
    <location>
        <begin position="282"/>
        <end position="301"/>
    </location>
</feature>
<feature type="compositionally biased region" description="Low complexity" evidence="5">
    <location>
        <begin position="230"/>
        <end position="240"/>
    </location>
</feature>
<feature type="transmembrane region" description="Helical" evidence="6">
    <location>
        <begin position="430"/>
        <end position="448"/>
    </location>
</feature>
<keyword evidence="9" id="KW-1185">Reference proteome</keyword>
<feature type="transmembrane region" description="Helical" evidence="6">
    <location>
        <begin position="488"/>
        <end position="511"/>
    </location>
</feature>
<evidence type="ECO:0000256" key="5">
    <source>
        <dbReference type="SAM" id="MobiDB-lite"/>
    </source>
</evidence>
<feature type="transmembrane region" description="Helical" evidence="6">
    <location>
        <begin position="454"/>
        <end position="476"/>
    </location>
</feature>
<dbReference type="Proteomes" id="UP001149813">
    <property type="component" value="Unassembled WGS sequence"/>
</dbReference>
<feature type="transmembrane region" description="Helical" evidence="6">
    <location>
        <begin position="82"/>
        <end position="102"/>
    </location>
</feature>
<feature type="compositionally biased region" description="Polar residues" evidence="5">
    <location>
        <begin position="318"/>
        <end position="329"/>
    </location>
</feature>
<feature type="transmembrane region" description="Helical" evidence="6">
    <location>
        <begin position="147"/>
        <end position="170"/>
    </location>
</feature>
<dbReference type="PANTHER" id="PTHR21576:SF158">
    <property type="entry name" value="RIBOSOMAL RNA-PROCESSING PROTEIN 12-LIKE CONSERVED DOMAIN-CONTAINING PROTEIN"/>
    <property type="match status" value="1"/>
</dbReference>
<comment type="subcellular location">
    <subcellularLocation>
        <location evidence="1">Membrane</location>
        <topology evidence="1">Multi-pass membrane protein</topology>
    </subcellularLocation>
</comment>
<evidence type="ECO:0000256" key="4">
    <source>
        <dbReference type="ARBA" id="ARBA00023136"/>
    </source>
</evidence>
<dbReference type="InterPro" id="IPR036259">
    <property type="entry name" value="MFS_trans_sf"/>
</dbReference>
<evidence type="ECO:0000256" key="3">
    <source>
        <dbReference type="ARBA" id="ARBA00022989"/>
    </source>
</evidence>
<dbReference type="AlphaFoldDB" id="A0A9W8CQF7"/>
<proteinExistence type="predicted"/>
<dbReference type="PANTHER" id="PTHR21576">
    <property type="entry name" value="UNCHARACTERIZED NODULIN-LIKE PROTEIN"/>
    <property type="match status" value="1"/>
</dbReference>
<feature type="transmembrane region" description="Helical" evidence="6">
    <location>
        <begin position="16"/>
        <end position="35"/>
    </location>
</feature>
<feature type="transmembrane region" description="Helical" evidence="6">
    <location>
        <begin position="55"/>
        <end position="75"/>
    </location>
</feature>
<sequence>MEPASRTRRQRHWRRAVSMLGACLATTTAGTVYLFSTYGPGLSKRLHLTSTQSNVVAISANYGLLLSGPFFGWAADTVGPRILSAFGAAGSFTAFSALAYTYNGTLPLPSWLVLSAYMVLVGISCQAVNMSAITVTTRNFKENRGAAVSLCIAFFGLSPFVLSHVNSIFFSRGDDGPNVFGYLRFLSLLGLVTSTAAALSLSVVGFGPSRYRQDIPDGFIADYDSSIGDGSSNGSYGNSDEQTHAGADEESGLLRPAEVDGGADANPSYSAVVKANIDANEADSNGDTAAASGTGSSPGSLRAVAGISQTEAAGGSPQLRSNPRNNSNGVDYDTARDLGGMQYVRDPEAQLLALVLFLCAGIGVFYNNNVGTIVSALYYSSAKDPDASAAQRLINYHVSAVSLGSFVGRLSIGVLADFCKRVWGLPRSGILVVVVFGTVLSQVVVGSAETLPALLVGSAMTGLSYGLIFGFVPLLVSVWFGTKHFGSNWGLTSVFIGFSGQALGAYFGYVYDSNLPDQDPSKCARGSCYKDAFVLSVGLGLLGLLAAVILARRRGDRRRENRRLWEEQEYSHIPYVPFILAE</sequence>
<keyword evidence="4 6" id="KW-0472">Membrane</keyword>
<evidence type="ECO:0000313" key="8">
    <source>
        <dbReference type="EMBL" id="KAJ1719787.1"/>
    </source>
</evidence>
<protein>
    <recommendedName>
        <fullName evidence="7">Major facilitator superfamily (MFS) profile domain-containing protein</fullName>
    </recommendedName>
</protein>
<dbReference type="Pfam" id="PF06813">
    <property type="entry name" value="Nodulin-like"/>
    <property type="match status" value="1"/>
</dbReference>
<keyword evidence="3 6" id="KW-1133">Transmembrane helix</keyword>
<dbReference type="SUPFAM" id="SSF103473">
    <property type="entry name" value="MFS general substrate transporter"/>
    <property type="match status" value="1"/>
</dbReference>
<dbReference type="GO" id="GO:0022857">
    <property type="term" value="F:transmembrane transporter activity"/>
    <property type="evidence" value="ECO:0007669"/>
    <property type="project" value="InterPro"/>
</dbReference>
<dbReference type="InterPro" id="IPR010658">
    <property type="entry name" value="Nodulin-like"/>
</dbReference>
<evidence type="ECO:0000259" key="7">
    <source>
        <dbReference type="PROSITE" id="PS50850"/>
    </source>
</evidence>
<name>A0A9W8CQF7_9FUNG</name>
<dbReference type="Pfam" id="PF07690">
    <property type="entry name" value="MFS_1"/>
    <property type="match status" value="1"/>
</dbReference>
<feature type="domain" description="Major facilitator superfamily (MFS) profile" evidence="7">
    <location>
        <begin position="356"/>
        <end position="582"/>
    </location>
</feature>
<feature type="transmembrane region" description="Helical" evidence="6">
    <location>
        <begin position="114"/>
        <end position="135"/>
    </location>
</feature>
<feature type="transmembrane region" description="Helical" evidence="6">
    <location>
        <begin position="182"/>
        <end position="206"/>
    </location>
</feature>
<accession>A0A9W8CQF7</accession>
<evidence type="ECO:0000256" key="2">
    <source>
        <dbReference type="ARBA" id="ARBA00022692"/>
    </source>
</evidence>
<feature type="region of interest" description="Disordered" evidence="5">
    <location>
        <begin position="311"/>
        <end position="332"/>
    </location>
</feature>
<dbReference type="PROSITE" id="PS50850">
    <property type="entry name" value="MFS"/>
    <property type="match status" value="1"/>
</dbReference>